<dbReference type="PANTHER" id="PTHR37831">
    <property type="entry name" value="D-RIBOSE PYRANASE"/>
    <property type="match status" value="1"/>
</dbReference>
<keyword evidence="8" id="KW-1185">Reference proteome</keyword>
<proteinExistence type="inferred from homology"/>
<comment type="similarity">
    <text evidence="6">Belongs to the RbsD / FucU family. RbsD subfamily.</text>
</comment>
<dbReference type="EMBL" id="RAQO01000011">
    <property type="protein sequence ID" value="RKF13653.1"/>
    <property type="molecule type" value="Genomic_DNA"/>
</dbReference>
<evidence type="ECO:0000256" key="5">
    <source>
        <dbReference type="ARBA" id="ARBA00023277"/>
    </source>
</evidence>
<dbReference type="GO" id="GO:0062193">
    <property type="term" value="F:D-ribose pyranase activity"/>
    <property type="evidence" value="ECO:0007669"/>
    <property type="project" value="UniProtKB-EC"/>
</dbReference>
<dbReference type="InterPro" id="IPR023750">
    <property type="entry name" value="RbsD-like_sf"/>
</dbReference>
<sequence>MKKTRLLNSEISFLVASIGHTDEVTIADAGLPIPAEVERIDLALTHGVPSFIETVTAILSELQIEGVVVAEEMKSFNLPVHQQLLKLISEEAKKSEKTINISYVSHADFKQRTNNSKAVVRTGECSPYANVIFQSGVTF</sequence>
<dbReference type="RefSeq" id="WP_120356509.1">
    <property type="nucleotide sequence ID" value="NZ_RAQO01000011.1"/>
</dbReference>
<comment type="subcellular location">
    <subcellularLocation>
        <location evidence="6">Cytoplasm</location>
    </subcellularLocation>
</comment>
<evidence type="ECO:0000313" key="7">
    <source>
        <dbReference type="EMBL" id="RKF13653.1"/>
    </source>
</evidence>
<dbReference type="GO" id="GO:0016872">
    <property type="term" value="F:intramolecular lyase activity"/>
    <property type="evidence" value="ECO:0007669"/>
    <property type="project" value="UniProtKB-UniRule"/>
</dbReference>
<evidence type="ECO:0000256" key="3">
    <source>
        <dbReference type="ARBA" id="ARBA00022490"/>
    </source>
</evidence>
<feature type="binding site" evidence="6">
    <location>
        <position position="106"/>
    </location>
    <ligand>
        <name>substrate</name>
    </ligand>
</feature>
<comment type="caution">
    <text evidence="7">The sequence shown here is derived from an EMBL/GenBank/DDBJ whole genome shotgun (WGS) entry which is preliminary data.</text>
</comment>
<dbReference type="GO" id="GO:0005829">
    <property type="term" value="C:cytosol"/>
    <property type="evidence" value="ECO:0007669"/>
    <property type="project" value="TreeGrafter"/>
</dbReference>
<dbReference type="AlphaFoldDB" id="A0A420E6N9"/>
<feature type="active site" description="Proton donor" evidence="6">
    <location>
        <position position="20"/>
    </location>
</feature>
<dbReference type="HAMAP" id="MF_01661">
    <property type="entry name" value="D_rib_pyranase"/>
    <property type="match status" value="1"/>
</dbReference>
<dbReference type="EC" id="5.4.99.62" evidence="2 6"/>
<keyword evidence="4 6" id="KW-0413">Isomerase</keyword>
<feature type="binding site" evidence="6">
    <location>
        <position position="28"/>
    </location>
    <ligand>
        <name>substrate</name>
    </ligand>
</feature>
<comment type="subunit">
    <text evidence="6">Homodecamer.</text>
</comment>
<dbReference type="Pfam" id="PF05025">
    <property type="entry name" value="RbsD_FucU"/>
    <property type="match status" value="1"/>
</dbReference>
<dbReference type="GO" id="GO:0048029">
    <property type="term" value="F:monosaccharide binding"/>
    <property type="evidence" value="ECO:0007669"/>
    <property type="project" value="InterPro"/>
</dbReference>
<evidence type="ECO:0000256" key="4">
    <source>
        <dbReference type="ARBA" id="ARBA00023235"/>
    </source>
</evidence>
<comment type="catalytic activity">
    <reaction evidence="1 6">
        <text>beta-D-ribopyranose = beta-D-ribofuranose</text>
        <dbReference type="Rhea" id="RHEA:25432"/>
        <dbReference type="ChEBI" id="CHEBI:27476"/>
        <dbReference type="ChEBI" id="CHEBI:47002"/>
        <dbReference type="EC" id="5.4.99.62"/>
    </reaction>
</comment>
<comment type="pathway">
    <text evidence="6">Carbohydrate metabolism; D-ribose degradation; D-ribose 5-phosphate from beta-D-ribopyranose: step 1/2.</text>
</comment>
<dbReference type="UniPathway" id="UPA00916">
    <property type="reaction ID" value="UER00888"/>
</dbReference>
<dbReference type="InterPro" id="IPR023064">
    <property type="entry name" value="D-ribose_pyranase"/>
</dbReference>
<protein>
    <recommendedName>
        <fullName evidence="2 6">D-ribose pyranase</fullName>
        <ecNumber evidence="2 6">5.4.99.62</ecNumber>
    </recommendedName>
</protein>
<dbReference type="PANTHER" id="PTHR37831:SF1">
    <property type="entry name" value="D-RIBOSE PYRANASE"/>
    <property type="match status" value="1"/>
</dbReference>
<organism evidence="7 8">
    <name type="scientific">Alginatibacterium sediminis</name>
    <dbReference type="NCBI Taxonomy" id="2164068"/>
    <lineage>
        <taxon>Bacteria</taxon>
        <taxon>Pseudomonadati</taxon>
        <taxon>Pseudomonadota</taxon>
        <taxon>Gammaproteobacteria</taxon>
        <taxon>Alteromonadales</taxon>
        <taxon>Alteromonadaceae</taxon>
        <taxon>Alginatibacterium</taxon>
    </lineage>
</organism>
<keyword evidence="3 6" id="KW-0963">Cytoplasm</keyword>
<evidence type="ECO:0000256" key="6">
    <source>
        <dbReference type="HAMAP-Rule" id="MF_01661"/>
    </source>
</evidence>
<dbReference type="Proteomes" id="UP000286482">
    <property type="component" value="Unassembled WGS sequence"/>
</dbReference>
<comment type="function">
    <text evidence="6">Catalyzes the interconversion of beta-pyran and beta-furan forms of D-ribose.</text>
</comment>
<accession>A0A420E6N9</accession>
<dbReference type="Gene3D" id="3.40.1650.10">
    <property type="entry name" value="RbsD-like domain"/>
    <property type="match status" value="1"/>
</dbReference>
<dbReference type="OrthoDB" id="9805009at2"/>
<dbReference type="NCBIfam" id="NF008761">
    <property type="entry name" value="PRK11797.1"/>
    <property type="match status" value="1"/>
</dbReference>
<feature type="binding site" evidence="6">
    <location>
        <begin position="128"/>
        <end position="130"/>
    </location>
    <ligand>
        <name>substrate</name>
    </ligand>
</feature>
<name>A0A420E6N9_9ALTE</name>
<reference evidence="7 8" key="1">
    <citation type="submission" date="2018-09" db="EMBL/GenBank/DDBJ databases">
        <authorList>
            <person name="Wang Z."/>
        </authorList>
    </citation>
    <scope>NUCLEOTIDE SEQUENCE [LARGE SCALE GENOMIC DNA]</scope>
    <source>
        <strain evidence="7 8">ALS 81</strain>
    </source>
</reference>
<gene>
    <name evidence="6" type="primary">rbsD</name>
    <name evidence="7" type="ORF">DBZ36_18710</name>
</gene>
<keyword evidence="5 6" id="KW-0119">Carbohydrate metabolism</keyword>
<dbReference type="GO" id="GO:0019303">
    <property type="term" value="P:D-ribose catabolic process"/>
    <property type="evidence" value="ECO:0007669"/>
    <property type="project" value="UniProtKB-UniRule"/>
</dbReference>
<dbReference type="SUPFAM" id="SSF102546">
    <property type="entry name" value="RbsD-like"/>
    <property type="match status" value="1"/>
</dbReference>
<dbReference type="InterPro" id="IPR007721">
    <property type="entry name" value="RbsD_FucU"/>
</dbReference>
<evidence type="ECO:0000313" key="8">
    <source>
        <dbReference type="Proteomes" id="UP000286482"/>
    </source>
</evidence>
<evidence type="ECO:0000256" key="2">
    <source>
        <dbReference type="ARBA" id="ARBA00012862"/>
    </source>
</evidence>
<evidence type="ECO:0000256" key="1">
    <source>
        <dbReference type="ARBA" id="ARBA00000223"/>
    </source>
</evidence>